<protein>
    <submittedName>
        <fullName evidence="2">Flagellar biosynthesis anti-sigma factor FlgM</fullName>
    </submittedName>
</protein>
<dbReference type="Pfam" id="PF04316">
    <property type="entry name" value="FlgM"/>
    <property type="match status" value="1"/>
</dbReference>
<feature type="domain" description="Anti-sigma-28 factor FlgM C-terminal" evidence="1">
    <location>
        <begin position="76"/>
        <end position="120"/>
    </location>
</feature>
<dbReference type="Proteomes" id="UP000319828">
    <property type="component" value="Unassembled WGS sequence"/>
</dbReference>
<evidence type="ECO:0000259" key="1">
    <source>
        <dbReference type="Pfam" id="PF04316"/>
    </source>
</evidence>
<dbReference type="InterPro" id="IPR035890">
    <property type="entry name" value="Anti-sigma-28_factor_FlgM_sf"/>
</dbReference>
<keyword evidence="2" id="KW-0969">Cilium</keyword>
<dbReference type="AlphaFoldDB" id="A0A557P2U6"/>
<dbReference type="OrthoDB" id="5906507at2"/>
<reference evidence="2 3" key="1">
    <citation type="submission" date="2019-07" db="EMBL/GenBank/DDBJ databases">
        <title>The draft genome sequence of Vibrio algivorus M1486.</title>
        <authorList>
            <person name="Meng X."/>
        </authorList>
    </citation>
    <scope>NUCLEOTIDE SEQUENCE [LARGE SCALE GENOMIC DNA]</scope>
    <source>
        <strain evidence="2 3">M1486</strain>
    </source>
</reference>
<organism evidence="2 3">
    <name type="scientific">Vibrio algivorus</name>
    <dbReference type="NCBI Taxonomy" id="1667024"/>
    <lineage>
        <taxon>Bacteria</taxon>
        <taxon>Pseudomonadati</taxon>
        <taxon>Pseudomonadota</taxon>
        <taxon>Gammaproteobacteria</taxon>
        <taxon>Vibrionales</taxon>
        <taxon>Vibrionaceae</taxon>
        <taxon>Vibrio</taxon>
    </lineage>
</organism>
<evidence type="ECO:0000313" key="2">
    <source>
        <dbReference type="EMBL" id="TVO34934.1"/>
    </source>
</evidence>
<sequence length="123" mass="13852">MPLLLYREHLERDKTMIQMKLDAATSLYSKSDVQANAPAKEAAELNKTKSINSQVAALNNEARAHNNVDVNMDEQNLISNLQTELNQLPNVDFDRVNLIKQQIQNGEINFDMGELAKTLANQN</sequence>
<keyword evidence="2" id="KW-0282">Flagellum</keyword>
<accession>A0A557P2U6</accession>
<gene>
    <name evidence="2" type="ORF">FOF44_12660</name>
</gene>
<evidence type="ECO:0000313" key="3">
    <source>
        <dbReference type="Proteomes" id="UP000319828"/>
    </source>
</evidence>
<dbReference type="EMBL" id="VMKJ01000027">
    <property type="protein sequence ID" value="TVO34934.1"/>
    <property type="molecule type" value="Genomic_DNA"/>
</dbReference>
<name>A0A557P2U6_9VIBR</name>
<keyword evidence="2" id="KW-0966">Cell projection</keyword>
<dbReference type="SUPFAM" id="SSF101498">
    <property type="entry name" value="Anti-sigma factor FlgM"/>
    <property type="match status" value="1"/>
</dbReference>
<comment type="caution">
    <text evidence="2">The sequence shown here is derived from an EMBL/GenBank/DDBJ whole genome shotgun (WGS) entry which is preliminary data.</text>
</comment>
<dbReference type="InterPro" id="IPR031316">
    <property type="entry name" value="FlgM_C"/>
</dbReference>
<proteinExistence type="predicted"/>